<evidence type="ECO:0000256" key="8">
    <source>
        <dbReference type="ARBA" id="ARBA00023136"/>
    </source>
</evidence>
<name>A0A7K7V4A0_EUDEL</name>
<evidence type="ECO:0000256" key="2">
    <source>
        <dbReference type="ARBA" id="ARBA00007923"/>
    </source>
</evidence>
<dbReference type="SUPFAM" id="SSF49562">
    <property type="entry name" value="C2 domain (Calcium/lipid-binding domain, CaLB)"/>
    <property type="match status" value="2"/>
</dbReference>
<dbReference type="EMBL" id="VZSX01000045">
    <property type="protein sequence ID" value="NXA36167.1"/>
    <property type="molecule type" value="Genomic_DNA"/>
</dbReference>
<dbReference type="PRINTS" id="PR00360">
    <property type="entry name" value="C2DOMAIN"/>
</dbReference>
<keyword evidence="4" id="KW-0479">Metal-binding</keyword>
<dbReference type="AlphaFoldDB" id="A0A7K7V4A0"/>
<gene>
    <name evidence="10" type="primary">Mctp2</name>
    <name evidence="10" type="ORF">EUDELE_R05774</name>
</gene>
<dbReference type="GO" id="GO:0046928">
    <property type="term" value="P:regulation of neurotransmitter secretion"/>
    <property type="evidence" value="ECO:0007669"/>
    <property type="project" value="TreeGrafter"/>
</dbReference>
<dbReference type="GO" id="GO:0005509">
    <property type="term" value="F:calcium ion binding"/>
    <property type="evidence" value="ECO:0007669"/>
    <property type="project" value="TreeGrafter"/>
</dbReference>
<dbReference type="InterPro" id="IPR000008">
    <property type="entry name" value="C2_dom"/>
</dbReference>
<proteinExistence type="inferred from homology"/>
<keyword evidence="7" id="KW-1133">Transmembrane helix</keyword>
<evidence type="ECO:0000256" key="1">
    <source>
        <dbReference type="ARBA" id="ARBA00004141"/>
    </source>
</evidence>
<dbReference type="PROSITE" id="PS50004">
    <property type="entry name" value="C2"/>
    <property type="match status" value="2"/>
</dbReference>
<feature type="domain" description="C2" evidence="9">
    <location>
        <begin position="1"/>
        <end position="59"/>
    </location>
</feature>
<feature type="non-terminal residue" evidence="10">
    <location>
        <position position="204"/>
    </location>
</feature>
<keyword evidence="11" id="KW-1185">Reference proteome</keyword>
<dbReference type="Proteomes" id="UP000533954">
    <property type="component" value="Unassembled WGS sequence"/>
</dbReference>
<feature type="non-terminal residue" evidence="10">
    <location>
        <position position="1"/>
    </location>
</feature>
<keyword evidence="6" id="KW-0106">Calcium</keyword>
<dbReference type="PANTHER" id="PTHR45911">
    <property type="entry name" value="C2 DOMAIN-CONTAINING PROTEIN"/>
    <property type="match status" value="1"/>
</dbReference>
<evidence type="ECO:0000256" key="6">
    <source>
        <dbReference type="ARBA" id="ARBA00022837"/>
    </source>
</evidence>
<evidence type="ECO:0000256" key="4">
    <source>
        <dbReference type="ARBA" id="ARBA00022723"/>
    </source>
</evidence>
<dbReference type="Pfam" id="PF00168">
    <property type="entry name" value="C2"/>
    <property type="match status" value="2"/>
</dbReference>
<feature type="domain" description="C2" evidence="9">
    <location>
        <begin position="93"/>
        <end position="204"/>
    </location>
</feature>
<dbReference type="PANTHER" id="PTHR45911:SF2">
    <property type="entry name" value="MULTIPLE C2 AND TRANSMEMBRANE DOMAIN-CONTAINING PROTEIN 2"/>
    <property type="match status" value="1"/>
</dbReference>
<sequence length="204" mass="23089">KSANPQWREQFDFHYFSDRKDMLDIEVWRKDNKKHEELLGTCKVDITALPTKQTNRLELPLEKHLGSLLMLVAVAPCTGVSISDLCVCPLGDPAERKQISQRYCIKNSFQDIKDIGFLQVKVLKAADLLAADFSGKSDPFCVLELGNDSLQTHTVYKNLNPEWNKVFTFPIKDIHDVLEVTVFDEDGDKPPDFLGKVAIPLLSV</sequence>
<evidence type="ECO:0000313" key="11">
    <source>
        <dbReference type="Proteomes" id="UP000533954"/>
    </source>
</evidence>
<evidence type="ECO:0000256" key="3">
    <source>
        <dbReference type="ARBA" id="ARBA00022692"/>
    </source>
</evidence>
<dbReference type="Gene3D" id="2.60.40.150">
    <property type="entry name" value="C2 domain"/>
    <property type="match status" value="2"/>
</dbReference>
<evidence type="ECO:0000256" key="7">
    <source>
        <dbReference type="ARBA" id="ARBA00022989"/>
    </source>
</evidence>
<comment type="similarity">
    <text evidence="2">Belongs to the MCTP family.</text>
</comment>
<dbReference type="SMART" id="SM00239">
    <property type="entry name" value="C2"/>
    <property type="match status" value="1"/>
</dbReference>
<accession>A0A7K7V4A0</accession>
<reference evidence="10 11" key="1">
    <citation type="submission" date="2019-09" db="EMBL/GenBank/DDBJ databases">
        <title>Bird 10,000 Genomes (B10K) Project - Family phase.</title>
        <authorList>
            <person name="Zhang G."/>
        </authorList>
    </citation>
    <scope>NUCLEOTIDE SEQUENCE [LARGE SCALE GENOMIC DNA]</scope>
    <source>
        <strain evidence="10">B10K-LSUMZ-16893</strain>
    </source>
</reference>
<keyword evidence="3" id="KW-0812">Transmembrane</keyword>
<comment type="subcellular location">
    <subcellularLocation>
        <location evidence="1">Membrane</location>
        <topology evidence="1">Multi-pass membrane protein</topology>
    </subcellularLocation>
</comment>
<keyword evidence="5" id="KW-0677">Repeat</keyword>
<dbReference type="OrthoDB" id="5973539at2759"/>
<dbReference type="GO" id="GO:0030672">
    <property type="term" value="C:synaptic vesicle membrane"/>
    <property type="evidence" value="ECO:0007669"/>
    <property type="project" value="TreeGrafter"/>
</dbReference>
<protein>
    <submittedName>
        <fullName evidence="10">MCTP2 protein</fullName>
    </submittedName>
</protein>
<evidence type="ECO:0000259" key="9">
    <source>
        <dbReference type="PROSITE" id="PS50004"/>
    </source>
</evidence>
<dbReference type="FunFam" id="2.60.40.150:FF:000019">
    <property type="entry name" value="Multiple C2 and transmembrane domain-containing protein 2 isoform 1"/>
    <property type="match status" value="1"/>
</dbReference>
<keyword evidence="8" id="KW-0472">Membrane</keyword>
<comment type="caution">
    <text evidence="10">The sequence shown here is derived from an EMBL/GenBank/DDBJ whole genome shotgun (WGS) entry which is preliminary data.</text>
</comment>
<dbReference type="InterPro" id="IPR035892">
    <property type="entry name" value="C2_domain_sf"/>
</dbReference>
<evidence type="ECO:0000256" key="5">
    <source>
        <dbReference type="ARBA" id="ARBA00022737"/>
    </source>
</evidence>
<evidence type="ECO:0000313" key="10">
    <source>
        <dbReference type="EMBL" id="NXA36167.1"/>
    </source>
</evidence>
<organism evidence="10 11">
    <name type="scientific">Eudromia elegans</name>
    <name type="common">Elegant crested-tinamou</name>
    <dbReference type="NCBI Taxonomy" id="8805"/>
    <lineage>
        <taxon>Eukaryota</taxon>
        <taxon>Metazoa</taxon>
        <taxon>Chordata</taxon>
        <taxon>Craniata</taxon>
        <taxon>Vertebrata</taxon>
        <taxon>Euteleostomi</taxon>
        <taxon>Archelosauria</taxon>
        <taxon>Archosauria</taxon>
        <taxon>Dinosauria</taxon>
        <taxon>Saurischia</taxon>
        <taxon>Theropoda</taxon>
        <taxon>Coelurosauria</taxon>
        <taxon>Aves</taxon>
        <taxon>Palaeognathae</taxon>
        <taxon>Tinamiformes</taxon>
        <taxon>Tinamidae</taxon>
        <taxon>Eudromia</taxon>
    </lineage>
</organism>